<dbReference type="Pfam" id="PF17384">
    <property type="entry name" value="DUF150_C"/>
    <property type="match status" value="1"/>
</dbReference>
<keyword evidence="2" id="KW-0690">Ribosome biogenesis</keyword>
<evidence type="ECO:0000313" key="5">
    <source>
        <dbReference type="EMBL" id="VAW59996.1"/>
    </source>
</evidence>
<dbReference type="AlphaFoldDB" id="A0A3B0XUJ5"/>
<dbReference type="InterPro" id="IPR028998">
    <property type="entry name" value="RimP_C"/>
</dbReference>
<dbReference type="CDD" id="cd01734">
    <property type="entry name" value="YlxS_C"/>
    <property type="match status" value="1"/>
</dbReference>
<dbReference type="InterPro" id="IPR028989">
    <property type="entry name" value="RimP_N"/>
</dbReference>
<accession>A0A3B0XUJ5</accession>
<feature type="domain" description="Ribosome maturation factor RimP N-terminal" evidence="3">
    <location>
        <begin position="7"/>
        <end position="79"/>
    </location>
</feature>
<evidence type="ECO:0000256" key="2">
    <source>
        <dbReference type="ARBA" id="ARBA00022517"/>
    </source>
</evidence>
<organism evidence="5">
    <name type="scientific">hydrothermal vent metagenome</name>
    <dbReference type="NCBI Taxonomy" id="652676"/>
    <lineage>
        <taxon>unclassified sequences</taxon>
        <taxon>metagenomes</taxon>
        <taxon>ecological metagenomes</taxon>
    </lineage>
</organism>
<dbReference type="PANTHER" id="PTHR33867:SF1">
    <property type="entry name" value="RIBOSOME MATURATION FACTOR RIMP"/>
    <property type="match status" value="1"/>
</dbReference>
<feature type="domain" description="Ribosome maturation factor RimP C-terminal" evidence="4">
    <location>
        <begin position="82"/>
        <end position="147"/>
    </location>
</feature>
<evidence type="ECO:0000259" key="4">
    <source>
        <dbReference type="Pfam" id="PF17384"/>
    </source>
</evidence>
<evidence type="ECO:0000256" key="1">
    <source>
        <dbReference type="ARBA" id="ARBA00022490"/>
    </source>
</evidence>
<dbReference type="FunFam" id="3.30.300.70:FF:000001">
    <property type="entry name" value="Ribosome maturation factor RimP"/>
    <property type="match status" value="1"/>
</dbReference>
<reference evidence="5" key="1">
    <citation type="submission" date="2018-06" db="EMBL/GenBank/DDBJ databases">
        <authorList>
            <person name="Zhirakovskaya E."/>
        </authorList>
    </citation>
    <scope>NUCLEOTIDE SEQUENCE</scope>
</reference>
<dbReference type="Gene3D" id="3.30.300.70">
    <property type="entry name" value="RimP-like superfamily, N-terminal"/>
    <property type="match status" value="1"/>
</dbReference>
<dbReference type="NCBIfam" id="NF000927">
    <property type="entry name" value="PRK00092.1-1"/>
    <property type="match status" value="1"/>
</dbReference>
<dbReference type="GO" id="GO:0005829">
    <property type="term" value="C:cytosol"/>
    <property type="evidence" value="ECO:0007669"/>
    <property type="project" value="TreeGrafter"/>
</dbReference>
<dbReference type="InterPro" id="IPR003728">
    <property type="entry name" value="Ribosome_maturation_RimP"/>
</dbReference>
<dbReference type="EMBL" id="UOFG01000103">
    <property type="protein sequence ID" value="VAW59996.1"/>
    <property type="molecule type" value="Genomic_DNA"/>
</dbReference>
<name>A0A3B0XUJ5_9ZZZZ</name>
<dbReference type="Gene3D" id="2.30.30.180">
    <property type="entry name" value="Ribosome maturation factor RimP, C-terminal domain"/>
    <property type="match status" value="1"/>
</dbReference>
<keyword evidence="1" id="KW-0963">Cytoplasm</keyword>
<sequence length="148" mass="16340">MSDIWSIIEPVVEGLGYEVVDIEFKPHPTNGLLRIYIDREGGILLEDCSAVSKQISSVLDVEDPVPGQYNLEISSPGLDRPLRKAADFERFAGETVKIKLTVPTLEGQRNFTGELMGAQDEAVILKMDGETHYLPLSSIDKARLVPQS</sequence>
<gene>
    <name evidence="5" type="ORF">MNBD_GAMMA11-1278</name>
</gene>
<dbReference type="InterPro" id="IPR035956">
    <property type="entry name" value="RimP_N_sf"/>
</dbReference>
<dbReference type="GO" id="GO:0006412">
    <property type="term" value="P:translation"/>
    <property type="evidence" value="ECO:0007669"/>
    <property type="project" value="TreeGrafter"/>
</dbReference>
<protein>
    <submittedName>
        <fullName evidence="5">Bacterial ribosome SSU maturation protein RimP</fullName>
    </submittedName>
</protein>
<dbReference type="SUPFAM" id="SSF75420">
    <property type="entry name" value="YhbC-like, N-terminal domain"/>
    <property type="match status" value="1"/>
</dbReference>
<dbReference type="HAMAP" id="MF_01077">
    <property type="entry name" value="RimP"/>
    <property type="match status" value="1"/>
</dbReference>
<evidence type="ECO:0000259" key="3">
    <source>
        <dbReference type="Pfam" id="PF02576"/>
    </source>
</evidence>
<dbReference type="PANTHER" id="PTHR33867">
    <property type="entry name" value="RIBOSOME MATURATION FACTOR RIMP"/>
    <property type="match status" value="1"/>
</dbReference>
<dbReference type="InterPro" id="IPR036847">
    <property type="entry name" value="RimP_C_sf"/>
</dbReference>
<dbReference type="SUPFAM" id="SSF74942">
    <property type="entry name" value="YhbC-like, C-terminal domain"/>
    <property type="match status" value="1"/>
</dbReference>
<dbReference type="Pfam" id="PF02576">
    <property type="entry name" value="RimP_N"/>
    <property type="match status" value="1"/>
</dbReference>
<proteinExistence type="inferred from homology"/>
<dbReference type="GO" id="GO:0000028">
    <property type="term" value="P:ribosomal small subunit assembly"/>
    <property type="evidence" value="ECO:0007669"/>
    <property type="project" value="TreeGrafter"/>
</dbReference>
<dbReference type="NCBIfam" id="NF000929">
    <property type="entry name" value="PRK00092.2-1"/>
    <property type="match status" value="1"/>
</dbReference>